<organism evidence="1 2">
    <name type="scientific">Pistacia integerrima</name>
    <dbReference type="NCBI Taxonomy" id="434235"/>
    <lineage>
        <taxon>Eukaryota</taxon>
        <taxon>Viridiplantae</taxon>
        <taxon>Streptophyta</taxon>
        <taxon>Embryophyta</taxon>
        <taxon>Tracheophyta</taxon>
        <taxon>Spermatophyta</taxon>
        <taxon>Magnoliopsida</taxon>
        <taxon>eudicotyledons</taxon>
        <taxon>Gunneridae</taxon>
        <taxon>Pentapetalae</taxon>
        <taxon>rosids</taxon>
        <taxon>malvids</taxon>
        <taxon>Sapindales</taxon>
        <taxon>Anacardiaceae</taxon>
        <taxon>Pistacia</taxon>
    </lineage>
</organism>
<dbReference type="EMBL" id="CM047746">
    <property type="protein sequence ID" value="KAJ0020973.1"/>
    <property type="molecule type" value="Genomic_DNA"/>
</dbReference>
<accession>A0ACC0XPR8</accession>
<name>A0ACC0XPR8_9ROSI</name>
<evidence type="ECO:0000313" key="2">
    <source>
        <dbReference type="Proteomes" id="UP001163603"/>
    </source>
</evidence>
<proteinExistence type="predicted"/>
<evidence type="ECO:0000313" key="1">
    <source>
        <dbReference type="EMBL" id="KAJ0020973.1"/>
    </source>
</evidence>
<reference evidence="2" key="1">
    <citation type="journal article" date="2023" name="G3 (Bethesda)">
        <title>Genome assembly and association tests identify interacting loci associated with vigor, precocity, and sex in interspecific pistachio rootstocks.</title>
        <authorList>
            <person name="Palmer W."/>
            <person name="Jacygrad E."/>
            <person name="Sagayaradj S."/>
            <person name="Cavanaugh K."/>
            <person name="Han R."/>
            <person name="Bertier L."/>
            <person name="Beede B."/>
            <person name="Kafkas S."/>
            <person name="Golino D."/>
            <person name="Preece J."/>
            <person name="Michelmore R."/>
        </authorList>
    </citation>
    <scope>NUCLEOTIDE SEQUENCE [LARGE SCALE GENOMIC DNA]</scope>
</reference>
<keyword evidence="2" id="KW-1185">Reference proteome</keyword>
<comment type="caution">
    <text evidence="1">The sequence shown here is derived from an EMBL/GenBank/DDBJ whole genome shotgun (WGS) entry which is preliminary data.</text>
</comment>
<sequence length="163" mass="17993">MENGRRGEVVVSALQFACTDDVSTNVATAERLVRAAHAKGANIILIQAPFHGRTHTGAIGAAVNFVWTANQFLWAFKVIIYLWLAFGGIPCSWVDLKEEDHLGRDVGRMCGIGEKMKHHFLDGFVPIVEINLRGLLVVMSRCYIESFNTVKSATYIPVFPGDT</sequence>
<gene>
    <name evidence="1" type="ORF">Pint_31876</name>
</gene>
<protein>
    <submittedName>
        <fullName evidence="1">Uncharacterized protein</fullName>
    </submittedName>
</protein>
<dbReference type="Proteomes" id="UP001163603">
    <property type="component" value="Chromosome 11"/>
</dbReference>